<dbReference type="PROSITE" id="PS51257">
    <property type="entry name" value="PROKAR_LIPOPROTEIN"/>
    <property type="match status" value="1"/>
</dbReference>
<protein>
    <submittedName>
        <fullName evidence="1">Uncharacterized protein</fullName>
    </submittedName>
</protein>
<evidence type="ECO:0000313" key="1">
    <source>
        <dbReference type="EMBL" id="QHU22983.1"/>
    </source>
</evidence>
<dbReference type="EMBL" id="MN741020">
    <property type="protein sequence ID" value="QHU22983.1"/>
    <property type="molecule type" value="Genomic_DNA"/>
</dbReference>
<organism evidence="1">
    <name type="scientific">viral metagenome</name>
    <dbReference type="NCBI Taxonomy" id="1070528"/>
    <lineage>
        <taxon>unclassified sequences</taxon>
        <taxon>metagenomes</taxon>
        <taxon>organismal metagenomes</taxon>
    </lineage>
</organism>
<proteinExistence type="predicted"/>
<name>A0A6C0L0B1_9ZZZZ</name>
<sequence>MAKDSVLLLGVLVFVLAVLGFFSCGSKVISPSRIVTKETLVGKAPKDLCVKRDNDEEKLQRSMYRSHFKYD</sequence>
<accession>A0A6C0L0B1</accession>
<dbReference type="AlphaFoldDB" id="A0A6C0L0B1"/>
<reference evidence="1" key="1">
    <citation type="journal article" date="2020" name="Nature">
        <title>Giant virus diversity and host interactions through global metagenomics.</title>
        <authorList>
            <person name="Schulz F."/>
            <person name="Roux S."/>
            <person name="Paez-Espino D."/>
            <person name="Jungbluth S."/>
            <person name="Walsh D.A."/>
            <person name="Denef V.J."/>
            <person name="McMahon K.D."/>
            <person name="Konstantinidis K.T."/>
            <person name="Eloe-Fadrosh E.A."/>
            <person name="Kyrpides N.C."/>
            <person name="Woyke T."/>
        </authorList>
    </citation>
    <scope>NUCLEOTIDE SEQUENCE</scope>
    <source>
        <strain evidence="1">GVMAG-S-ERX555907-63</strain>
    </source>
</reference>